<dbReference type="InterPro" id="IPR006059">
    <property type="entry name" value="SBP"/>
</dbReference>
<evidence type="ECO:0000313" key="6">
    <source>
        <dbReference type="Proteomes" id="UP001500187"/>
    </source>
</evidence>
<evidence type="ECO:0000256" key="3">
    <source>
        <dbReference type="ARBA" id="ARBA00022729"/>
    </source>
</evidence>
<protein>
    <submittedName>
        <fullName evidence="5">Sugar ABC transporter substrate-binding protein</fullName>
    </submittedName>
</protein>
<dbReference type="SUPFAM" id="SSF53850">
    <property type="entry name" value="Periplasmic binding protein-like II"/>
    <property type="match status" value="1"/>
</dbReference>
<dbReference type="PANTHER" id="PTHR30061:SF50">
    <property type="entry name" value="MALTOSE_MALTODEXTRIN-BINDING PERIPLASMIC PROTEIN"/>
    <property type="match status" value="1"/>
</dbReference>
<evidence type="ECO:0000256" key="1">
    <source>
        <dbReference type="ARBA" id="ARBA00008520"/>
    </source>
</evidence>
<evidence type="ECO:0000313" key="5">
    <source>
        <dbReference type="EMBL" id="GAA4786590.1"/>
    </source>
</evidence>
<dbReference type="Gene3D" id="3.40.190.10">
    <property type="entry name" value="Periplasmic binding protein-like II"/>
    <property type="match status" value="1"/>
</dbReference>
<proteinExistence type="inferred from homology"/>
<dbReference type="PANTHER" id="PTHR30061">
    <property type="entry name" value="MALTOSE-BINDING PERIPLASMIC PROTEIN"/>
    <property type="match status" value="1"/>
</dbReference>
<feature type="signal peptide" evidence="4">
    <location>
        <begin position="1"/>
        <end position="27"/>
    </location>
</feature>
<dbReference type="EMBL" id="BAABKP010000001">
    <property type="protein sequence ID" value="GAA4786590.1"/>
    <property type="molecule type" value="Genomic_DNA"/>
</dbReference>
<comment type="caution">
    <text evidence="5">The sequence shown here is derived from an EMBL/GenBank/DDBJ whole genome shotgun (WGS) entry which is preliminary data.</text>
</comment>
<dbReference type="Proteomes" id="UP001500187">
    <property type="component" value="Unassembled WGS sequence"/>
</dbReference>
<comment type="similarity">
    <text evidence="1">Belongs to the bacterial solute-binding protein 1 family.</text>
</comment>
<reference evidence="6" key="1">
    <citation type="journal article" date="2019" name="Int. J. Syst. Evol. Microbiol.">
        <title>The Global Catalogue of Microorganisms (GCM) 10K type strain sequencing project: providing services to taxonomists for standard genome sequencing and annotation.</title>
        <authorList>
            <consortium name="The Broad Institute Genomics Platform"/>
            <consortium name="The Broad Institute Genome Sequencing Center for Infectious Disease"/>
            <person name="Wu L."/>
            <person name="Ma J."/>
        </authorList>
    </citation>
    <scope>NUCLEOTIDE SEQUENCE [LARGE SCALE GENOMIC DNA]</scope>
    <source>
        <strain evidence="6">JCM 18541</strain>
    </source>
</reference>
<evidence type="ECO:0000256" key="4">
    <source>
        <dbReference type="SAM" id="SignalP"/>
    </source>
</evidence>
<feature type="chain" id="PRO_5046614336" evidence="4">
    <location>
        <begin position="28"/>
        <end position="456"/>
    </location>
</feature>
<keyword evidence="3 4" id="KW-0732">Signal</keyword>
<dbReference type="PROSITE" id="PS51257">
    <property type="entry name" value="PROKAR_LIPOPROTEIN"/>
    <property type="match status" value="1"/>
</dbReference>
<dbReference type="RefSeq" id="WP_345443123.1">
    <property type="nucleotide sequence ID" value="NZ_BAABKP010000001.1"/>
</dbReference>
<accession>A0ABP9AVR0</accession>
<sequence>MAFKRFPKFRGALALSATAMLALTGCAPSDGGEGTTAGAIDYWLWDTGQIPGYQQCADMFEDQTGKKVVITQYGWDDYWQKLTAGFIADQGPDVFTNHASKYAQYVNLEVIKPLNKIEATAAVNTDDFQEGLAEIWTGPDGNLYGMPKDWDTIAAFYNMEMIEEAGYTAEDLENWGFNTADGGSFEQIIAHLTIDENGVRGDEPGFDKNKVAVYGLGLSESGGSTFGQGQWSGFAAATGWEATNKPVWGDHYNLDDPTFQSTIDWYFGLVDKGYMPAFGVFPQSEGAAPQLTSSKAAITFNGSWMITTYAKAGFEVGLAEFPTNTDTGVSKTMMNGLADSINVNTNDPEGSAEWVAFMATDQCQSVIGEQGVVFPSRKDATPIATEAYSKLGLDTAAFSDPVTRNDVVYFPITDYGADIGALTTPAFEDIYANRKPASTLSAVNDSINILFETSAD</sequence>
<name>A0ABP9AVR0_9MICC</name>
<keyword evidence="6" id="KW-1185">Reference proteome</keyword>
<dbReference type="Pfam" id="PF13416">
    <property type="entry name" value="SBP_bac_8"/>
    <property type="match status" value="1"/>
</dbReference>
<gene>
    <name evidence="5" type="ORF">GCM10023352_00090</name>
</gene>
<organism evidence="5 6">
    <name type="scientific">Rothia endophytica</name>
    <dbReference type="NCBI Taxonomy" id="1324766"/>
    <lineage>
        <taxon>Bacteria</taxon>
        <taxon>Bacillati</taxon>
        <taxon>Actinomycetota</taxon>
        <taxon>Actinomycetes</taxon>
        <taxon>Micrococcales</taxon>
        <taxon>Micrococcaceae</taxon>
        <taxon>Rothia</taxon>
    </lineage>
</organism>
<keyword evidence="2" id="KW-0813">Transport</keyword>
<evidence type="ECO:0000256" key="2">
    <source>
        <dbReference type="ARBA" id="ARBA00022448"/>
    </source>
</evidence>